<dbReference type="OrthoDB" id="9804751at2"/>
<dbReference type="Pfam" id="PF08668">
    <property type="entry name" value="HDOD"/>
    <property type="match status" value="1"/>
</dbReference>
<gene>
    <name evidence="2" type="ORF">NMK_0197</name>
</gene>
<dbReference type="PROSITE" id="PS51833">
    <property type="entry name" value="HDOD"/>
    <property type="match status" value="1"/>
</dbReference>
<evidence type="ECO:0000313" key="2">
    <source>
        <dbReference type="EMBL" id="GBG12666.1"/>
    </source>
</evidence>
<accession>A0A2R5F1Y1</accession>
<keyword evidence="3" id="KW-1185">Reference proteome</keyword>
<dbReference type="InterPro" id="IPR013976">
    <property type="entry name" value="HDOD"/>
</dbReference>
<dbReference type="InterPro" id="IPR052340">
    <property type="entry name" value="RNase_Y/CdgJ"/>
</dbReference>
<proteinExistence type="predicted"/>
<dbReference type="Proteomes" id="UP000245081">
    <property type="component" value="Unassembled WGS sequence"/>
</dbReference>
<dbReference type="RefSeq" id="WP_109013890.1">
    <property type="nucleotide sequence ID" value="NZ_BDOQ01000001.1"/>
</dbReference>
<dbReference type="EMBL" id="BDOQ01000001">
    <property type="protein sequence ID" value="GBG12666.1"/>
    <property type="molecule type" value="Genomic_DNA"/>
</dbReference>
<evidence type="ECO:0000259" key="1">
    <source>
        <dbReference type="PROSITE" id="PS51833"/>
    </source>
</evidence>
<name>A0A2R5F1Y1_9PROT</name>
<organism evidence="2 3">
    <name type="scientific">Novimethylophilus kurashikiensis</name>
    <dbReference type="NCBI Taxonomy" id="1825523"/>
    <lineage>
        <taxon>Bacteria</taxon>
        <taxon>Pseudomonadati</taxon>
        <taxon>Pseudomonadota</taxon>
        <taxon>Betaproteobacteria</taxon>
        <taxon>Nitrosomonadales</taxon>
        <taxon>Methylophilaceae</taxon>
        <taxon>Novimethylophilus</taxon>
    </lineage>
</organism>
<dbReference type="AlphaFoldDB" id="A0A2R5F1Y1"/>
<reference evidence="2 3" key="1">
    <citation type="journal article" date="2018" name="Environ. Microbiol.">
        <title>Isolation and genomic characterization of Novimethylophilus kurashikiensis gen. nov. sp. nov., a new lanthanide-dependent methylotrophic species of Methylophilaceae.</title>
        <authorList>
            <person name="Lv H."/>
            <person name="Sahin N."/>
            <person name="Tani A."/>
        </authorList>
    </citation>
    <scope>NUCLEOTIDE SEQUENCE [LARGE SCALE GENOMIC DNA]</scope>
    <source>
        <strain evidence="2 3">La2-4</strain>
    </source>
</reference>
<evidence type="ECO:0000313" key="3">
    <source>
        <dbReference type="Proteomes" id="UP000245081"/>
    </source>
</evidence>
<comment type="caution">
    <text evidence="2">The sequence shown here is derived from an EMBL/GenBank/DDBJ whole genome shotgun (WGS) entry which is preliminary data.</text>
</comment>
<dbReference type="Gene3D" id="1.10.3210.10">
    <property type="entry name" value="Hypothetical protein af1432"/>
    <property type="match status" value="1"/>
</dbReference>
<sequence length="369" mass="40383">MAFNPNHLLRRSLVLDRKQDIAFVRLTMAEAAPEALMPVMLKLGNLQSPQATYLIPLVWLDDTALLDKLPQNTVLLTLPSGLELPLCTEARSKGFRIAVEHTGSTYAVDVAADFHIVANNVAIPPAPNLIVSGVNHATGLEQALAKGHSYFEGRSYLGPLATVAPAINPSHAAVLELIGAVRQDAEPRQLEAIFKRDVTLTFKLLRYINSPFFGLSNRVESIRHALAILGGQQLAKWLTLLAATAGEGTSPALTQNAMMRARMMELMGARFEKREQDNLFITGMFSLLDRIMQMPLEQLLTRANLPESVTHALLTNEGRYAQLLSLAKVCEGEIAPDGATLFELDPKSINLAQIDAIEWALQIARHTGD</sequence>
<dbReference type="PANTHER" id="PTHR33525">
    <property type="match status" value="1"/>
</dbReference>
<feature type="domain" description="HDOD" evidence="1">
    <location>
        <begin position="167"/>
        <end position="358"/>
    </location>
</feature>
<dbReference type="SUPFAM" id="SSF109604">
    <property type="entry name" value="HD-domain/PDEase-like"/>
    <property type="match status" value="1"/>
</dbReference>
<dbReference type="PANTHER" id="PTHR33525:SF4">
    <property type="entry name" value="CYCLIC DI-GMP PHOSPHODIESTERASE CDGJ"/>
    <property type="match status" value="1"/>
</dbReference>
<protein>
    <submittedName>
        <fullName evidence="2">Diguanylate phosphodiesterase</fullName>
    </submittedName>
</protein>